<organism evidence="2 3">
    <name type="scientific">Actinomadura viridis</name>
    <dbReference type="NCBI Taxonomy" id="58110"/>
    <lineage>
        <taxon>Bacteria</taxon>
        <taxon>Bacillati</taxon>
        <taxon>Actinomycetota</taxon>
        <taxon>Actinomycetes</taxon>
        <taxon>Streptosporangiales</taxon>
        <taxon>Thermomonosporaceae</taxon>
        <taxon>Actinomadura</taxon>
    </lineage>
</organism>
<reference evidence="2" key="1">
    <citation type="submission" date="2020-11" db="EMBL/GenBank/DDBJ databases">
        <title>Sequencing the genomes of 1000 actinobacteria strains.</title>
        <authorList>
            <person name="Klenk H.-P."/>
        </authorList>
    </citation>
    <scope>NUCLEOTIDE SEQUENCE</scope>
    <source>
        <strain evidence="2">DSM 43175</strain>
    </source>
</reference>
<dbReference type="RefSeq" id="WP_197009754.1">
    <property type="nucleotide sequence ID" value="NZ_BAABES010000007.1"/>
</dbReference>
<dbReference type="Proteomes" id="UP000614047">
    <property type="component" value="Unassembled WGS sequence"/>
</dbReference>
<dbReference type="AlphaFoldDB" id="A0A931GGX3"/>
<gene>
    <name evidence="2" type="ORF">IW256_000923</name>
</gene>
<evidence type="ECO:0000256" key="1">
    <source>
        <dbReference type="SAM" id="MobiDB-lite"/>
    </source>
</evidence>
<keyword evidence="3" id="KW-1185">Reference proteome</keyword>
<evidence type="ECO:0000313" key="3">
    <source>
        <dbReference type="Proteomes" id="UP000614047"/>
    </source>
</evidence>
<sequence>MAEWDEDARALLRAAAYRRDGDAGLAVLADRPLGPVLQYAGDVLAAAAAQGLPGAEAPARKCVEELDGRGGPGDAELAAELTAALEGTRAPLAEVPVDLGELGTALDRDPAEGVQVLDLWRGEIGEPGPEFAPDAPGHDPARWLAFWPAGPAGGGGAPADGSADGSWAREERQRGRARAWLAAHGLRPGPRPFL</sequence>
<accession>A0A931GGX3</accession>
<name>A0A931GGX3_9ACTN</name>
<comment type="caution">
    <text evidence="2">The sequence shown here is derived from an EMBL/GenBank/DDBJ whole genome shotgun (WGS) entry which is preliminary data.</text>
</comment>
<protein>
    <submittedName>
        <fullName evidence="2">Uncharacterized protein</fullName>
    </submittedName>
</protein>
<feature type="region of interest" description="Disordered" evidence="1">
    <location>
        <begin position="150"/>
        <end position="174"/>
    </location>
</feature>
<dbReference type="EMBL" id="JADOUA010000001">
    <property type="protein sequence ID" value="MBG6086810.1"/>
    <property type="molecule type" value="Genomic_DNA"/>
</dbReference>
<evidence type="ECO:0000313" key="2">
    <source>
        <dbReference type="EMBL" id="MBG6086810.1"/>
    </source>
</evidence>
<proteinExistence type="predicted"/>